<gene>
    <name evidence="1" type="ORF">U27_03735</name>
</gene>
<dbReference type="HOGENOM" id="CLU_2420988_0_0_0"/>
<dbReference type="AlphaFoldDB" id="A0A081BWR6"/>
<sequence length="91" mass="10465">MVTITLEIPDELASQFDTEEDIRRTVYEDFVIEQRQSGALSLGEAAKLLNITYTEFFHLLGQKGLSFINATADELDQSYQRFTRIMESTRP</sequence>
<proteinExistence type="predicted"/>
<keyword evidence="2" id="KW-1185">Reference proteome</keyword>
<evidence type="ECO:0000313" key="1">
    <source>
        <dbReference type="EMBL" id="GAK56771.1"/>
    </source>
</evidence>
<name>A0A081BWR6_VECG1</name>
<dbReference type="Pfam" id="PF03683">
    <property type="entry name" value="UPF0175"/>
    <property type="match status" value="1"/>
</dbReference>
<protein>
    <submittedName>
        <fullName evidence="1">Uncharacterized protein</fullName>
    </submittedName>
</protein>
<organism evidence="1">
    <name type="scientific">Vecturithrix granuli</name>
    <dbReference type="NCBI Taxonomy" id="1499967"/>
    <lineage>
        <taxon>Bacteria</taxon>
        <taxon>Candidatus Moduliflexota</taxon>
        <taxon>Candidatus Vecturitrichia</taxon>
        <taxon>Candidatus Vecturitrichales</taxon>
        <taxon>Candidatus Vecturitrichaceae</taxon>
        <taxon>Candidatus Vecturithrix</taxon>
    </lineage>
</organism>
<dbReference type="STRING" id="1499967.U27_03735"/>
<dbReference type="InterPro" id="IPR005368">
    <property type="entry name" value="UPF0175"/>
</dbReference>
<accession>A0A081BWR6</accession>
<evidence type="ECO:0000313" key="2">
    <source>
        <dbReference type="Proteomes" id="UP000030661"/>
    </source>
</evidence>
<dbReference type="EMBL" id="DF820465">
    <property type="protein sequence ID" value="GAK56771.1"/>
    <property type="molecule type" value="Genomic_DNA"/>
</dbReference>
<dbReference type="Proteomes" id="UP000030661">
    <property type="component" value="Unassembled WGS sequence"/>
</dbReference>
<reference evidence="1" key="1">
    <citation type="journal article" date="2015" name="PeerJ">
        <title>First genomic representation of candidate bacterial phylum KSB3 points to enhanced environmental sensing as a trigger of wastewater bulking.</title>
        <authorList>
            <person name="Sekiguchi Y."/>
            <person name="Ohashi A."/>
            <person name="Parks D.H."/>
            <person name="Yamauchi T."/>
            <person name="Tyson G.W."/>
            <person name="Hugenholtz P."/>
        </authorList>
    </citation>
    <scope>NUCLEOTIDE SEQUENCE [LARGE SCALE GENOMIC DNA]</scope>
</reference>